<keyword evidence="4 7" id="KW-0812">Transmembrane</keyword>
<protein>
    <submittedName>
        <fullName evidence="9">ExbD/TolR family protein</fullName>
    </submittedName>
</protein>
<evidence type="ECO:0000313" key="9">
    <source>
        <dbReference type="EMBL" id="QYR52630.1"/>
    </source>
</evidence>
<evidence type="ECO:0000256" key="3">
    <source>
        <dbReference type="ARBA" id="ARBA00022475"/>
    </source>
</evidence>
<evidence type="ECO:0000256" key="1">
    <source>
        <dbReference type="ARBA" id="ARBA00004162"/>
    </source>
</evidence>
<dbReference type="PANTHER" id="PTHR30558:SF7">
    <property type="entry name" value="TOL-PAL SYSTEM PROTEIN TOLR"/>
    <property type="match status" value="1"/>
</dbReference>
<accession>A0ABX8WLW1</accession>
<evidence type="ECO:0000256" key="5">
    <source>
        <dbReference type="ARBA" id="ARBA00022989"/>
    </source>
</evidence>
<proteinExistence type="inferred from homology"/>
<evidence type="ECO:0000256" key="6">
    <source>
        <dbReference type="ARBA" id="ARBA00023136"/>
    </source>
</evidence>
<evidence type="ECO:0000313" key="10">
    <source>
        <dbReference type="Proteomes" id="UP000824755"/>
    </source>
</evidence>
<evidence type="ECO:0000256" key="8">
    <source>
        <dbReference type="SAM" id="Phobius"/>
    </source>
</evidence>
<comment type="similarity">
    <text evidence="2 7">Belongs to the ExbD/TolR family.</text>
</comment>
<dbReference type="Gene3D" id="3.30.420.270">
    <property type="match status" value="1"/>
</dbReference>
<sequence length="147" mass="15752">MAVRHTRRRKRALKADINVVPYIDVMLVLLIIFMATAPLLNLGVNVDLPQSKASTIKTDTKPAIVSVNAAGELFLTADTLRNTPLSREDLVAQVSAFAKAHPDAPVYVAADGTASYQTVYDVLSLLQSEAHVAKAGLMSIPSQTKAP</sequence>
<name>A0ABX8WLW1_9GAMM</name>
<evidence type="ECO:0000256" key="7">
    <source>
        <dbReference type="RuleBase" id="RU003879"/>
    </source>
</evidence>
<dbReference type="Proteomes" id="UP000824755">
    <property type="component" value="Chromosome"/>
</dbReference>
<dbReference type="RefSeq" id="WP_220379415.1">
    <property type="nucleotide sequence ID" value="NZ_CP080544.1"/>
</dbReference>
<dbReference type="Pfam" id="PF02472">
    <property type="entry name" value="ExbD"/>
    <property type="match status" value="1"/>
</dbReference>
<gene>
    <name evidence="9" type="ORF">H8L67_08560</name>
</gene>
<keyword evidence="7" id="KW-0653">Protein transport</keyword>
<keyword evidence="3" id="KW-1003">Cell membrane</keyword>
<comment type="subcellular location">
    <subcellularLocation>
        <location evidence="1">Cell membrane</location>
        <topology evidence="1">Single-pass membrane protein</topology>
    </subcellularLocation>
    <subcellularLocation>
        <location evidence="7">Cell membrane</location>
        <topology evidence="7">Single-pass type II membrane protein</topology>
    </subcellularLocation>
</comment>
<dbReference type="PANTHER" id="PTHR30558">
    <property type="entry name" value="EXBD MEMBRANE COMPONENT OF PMF-DRIVEN MACROMOLECULE IMPORT SYSTEM"/>
    <property type="match status" value="1"/>
</dbReference>
<organism evidence="9 10">
    <name type="scientific">Lysobacter soyae</name>
    <dbReference type="NCBI Taxonomy" id="2764185"/>
    <lineage>
        <taxon>Bacteria</taxon>
        <taxon>Pseudomonadati</taxon>
        <taxon>Pseudomonadota</taxon>
        <taxon>Gammaproteobacteria</taxon>
        <taxon>Lysobacterales</taxon>
        <taxon>Lysobacteraceae</taxon>
        <taxon>Lysobacter</taxon>
    </lineage>
</organism>
<keyword evidence="10" id="KW-1185">Reference proteome</keyword>
<keyword evidence="6 8" id="KW-0472">Membrane</keyword>
<dbReference type="EMBL" id="CP080544">
    <property type="protein sequence ID" value="QYR52630.1"/>
    <property type="molecule type" value="Genomic_DNA"/>
</dbReference>
<evidence type="ECO:0000256" key="4">
    <source>
        <dbReference type="ARBA" id="ARBA00022692"/>
    </source>
</evidence>
<keyword evidence="5 8" id="KW-1133">Transmembrane helix</keyword>
<dbReference type="InterPro" id="IPR003400">
    <property type="entry name" value="ExbD"/>
</dbReference>
<feature type="transmembrane region" description="Helical" evidence="8">
    <location>
        <begin position="21"/>
        <end position="40"/>
    </location>
</feature>
<reference evidence="9 10" key="1">
    <citation type="submission" date="2021-08" db="EMBL/GenBank/DDBJ databases">
        <title>Lysobacter sp. strain CJ11 Genome sequencing and assembly.</title>
        <authorList>
            <person name="Kim I."/>
        </authorList>
    </citation>
    <scope>NUCLEOTIDE SEQUENCE [LARGE SCALE GENOMIC DNA]</scope>
    <source>
        <strain evidence="9 10">CJ11</strain>
    </source>
</reference>
<keyword evidence="7" id="KW-0813">Transport</keyword>
<evidence type="ECO:0000256" key="2">
    <source>
        <dbReference type="ARBA" id="ARBA00005811"/>
    </source>
</evidence>